<evidence type="ECO:0000256" key="7">
    <source>
        <dbReference type="ARBA" id="ARBA00023242"/>
    </source>
</evidence>
<dbReference type="PROSITE" id="PS50064">
    <property type="entry name" value="ZF_PARP_2"/>
    <property type="match status" value="1"/>
</dbReference>
<dbReference type="PANTHER" id="PTHR16079">
    <property type="entry name" value="UBIQUITIN LIGASE PROTEIN CHFR"/>
    <property type="match status" value="1"/>
</dbReference>
<keyword evidence="14" id="KW-1185">Reference proteome</keyword>
<dbReference type="GO" id="GO:0004842">
    <property type="term" value="F:ubiquitin-protein transferase activity"/>
    <property type="evidence" value="ECO:0007669"/>
    <property type="project" value="TreeGrafter"/>
</dbReference>
<evidence type="ECO:0000256" key="5">
    <source>
        <dbReference type="ARBA" id="ARBA00022771"/>
    </source>
</evidence>
<dbReference type="Pfam" id="PF00498">
    <property type="entry name" value="FHA"/>
    <property type="match status" value="1"/>
</dbReference>
<keyword evidence="4" id="KW-0479">Metal-binding</keyword>
<dbReference type="InterPro" id="IPR001510">
    <property type="entry name" value="Znf_PARP"/>
</dbReference>
<dbReference type="InterPro" id="IPR000253">
    <property type="entry name" value="FHA_dom"/>
</dbReference>
<dbReference type="PaxDb" id="2903-EOD30728"/>
<evidence type="ECO:0000259" key="10">
    <source>
        <dbReference type="PROSITE" id="PS50006"/>
    </source>
</evidence>
<evidence type="ECO:0000313" key="13">
    <source>
        <dbReference type="EnsemblProtists" id="EOD30728"/>
    </source>
</evidence>
<dbReference type="Proteomes" id="UP000013827">
    <property type="component" value="Unassembled WGS sequence"/>
</dbReference>
<dbReference type="Pfam" id="PF00097">
    <property type="entry name" value="zf-C3HC4"/>
    <property type="match status" value="1"/>
</dbReference>
<feature type="region of interest" description="Disordered" evidence="9">
    <location>
        <begin position="388"/>
        <end position="426"/>
    </location>
</feature>
<dbReference type="InterPro" id="IPR018957">
    <property type="entry name" value="Znf_C3HC4_RING-type"/>
</dbReference>
<feature type="compositionally biased region" description="Basic and acidic residues" evidence="9">
    <location>
        <begin position="405"/>
        <end position="418"/>
    </location>
</feature>
<dbReference type="SMART" id="SM00240">
    <property type="entry name" value="FHA"/>
    <property type="match status" value="1"/>
</dbReference>
<dbReference type="eggNOG" id="KOG3872">
    <property type="taxonomic scope" value="Eukaryota"/>
</dbReference>
<dbReference type="CDD" id="cd00060">
    <property type="entry name" value="FHA"/>
    <property type="match status" value="1"/>
</dbReference>
<sequence length="426" mass="45320">MSGEWLLRLDSSLSPRPTRPATIGPIAGGRSLVVGRDPSRCDVVLDSAAFPGLISRQHATIVLEESGPVLRDSSLNGVGVDGGRTARGEAQHVPLRDGSTLVFGVRGSATEFVYRVAQRQTETNPQATAIAPEGSEEIHTLDTLGGSDDDDNGCIGPAVASDGGAPLASAAAPAAAPEELMVEELQCCICAELLVRPCQLRCSHSFCSPCIYDWERRSRTCVICREELEEAPPQPVRLLDGLTQKLAARCLSAEEKEEWEGRAADWDGRASQARQVWGTLPPKPAPAGPPVHRHVVSRVGSGGAVSTCRRCLRPIAAGSLKLGVRSHIPLFNHTVVSWHHTSCLPLPAALLADGDRCATEADAAALLDERLDGATTVLAPEERRALAAQLLADPPPARSKAAAAGRREGRQQGRREPSRNVAPRRR</sequence>
<keyword evidence="5 8" id="KW-0863">Zinc-finger</keyword>
<reference evidence="13" key="2">
    <citation type="submission" date="2024-10" db="UniProtKB">
        <authorList>
            <consortium name="EnsemblProtists"/>
        </authorList>
    </citation>
    <scope>IDENTIFICATION</scope>
</reference>
<dbReference type="GO" id="GO:0008270">
    <property type="term" value="F:zinc ion binding"/>
    <property type="evidence" value="ECO:0007669"/>
    <property type="project" value="UniProtKB-KW"/>
</dbReference>
<evidence type="ECO:0000256" key="2">
    <source>
        <dbReference type="ARBA" id="ARBA00005797"/>
    </source>
</evidence>
<dbReference type="Gene3D" id="2.60.200.20">
    <property type="match status" value="1"/>
</dbReference>
<evidence type="ECO:0000256" key="6">
    <source>
        <dbReference type="ARBA" id="ARBA00022833"/>
    </source>
</evidence>
<proteinExistence type="inferred from homology"/>
<reference evidence="14" key="1">
    <citation type="journal article" date="2013" name="Nature">
        <title>Pan genome of the phytoplankton Emiliania underpins its global distribution.</title>
        <authorList>
            <person name="Read B.A."/>
            <person name="Kegel J."/>
            <person name="Klute M.J."/>
            <person name="Kuo A."/>
            <person name="Lefebvre S.C."/>
            <person name="Maumus F."/>
            <person name="Mayer C."/>
            <person name="Miller J."/>
            <person name="Monier A."/>
            <person name="Salamov A."/>
            <person name="Young J."/>
            <person name="Aguilar M."/>
            <person name="Claverie J.M."/>
            <person name="Frickenhaus S."/>
            <person name="Gonzalez K."/>
            <person name="Herman E.K."/>
            <person name="Lin Y.C."/>
            <person name="Napier J."/>
            <person name="Ogata H."/>
            <person name="Sarno A.F."/>
            <person name="Shmutz J."/>
            <person name="Schroeder D."/>
            <person name="de Vargas C."/>
            <person name="Verret F."/>
            <person name="von Dassow P."/>
            <person name="Valentin K."/>
            <person name="Van de Peer Y."/>
            <person name="Wheeler G."/>
            <person name="Dacks J.B."/>
            <person name="Delwiche C.F."/>
            <person name="Dyhrman S.T."/>
            <person name="Glockner G."/>
            <person name="John U."/>
            <person name="Richards T."/>
            <person name="Worden A.Z."/>
            <person name="Zhang X."/>
            <person name="Grigoriev I.V."/>
            <person name="Allen A.E."/>
            <person name="Bidle K."/>
            <person name="Borodovsky M."/>
            <person name="Bowler C."/>
            <person name="Brownlee C."/>
            <person name="Cock J.M."/>
            <person name="Elias M."/>
            <person name="Gladyshev V.N."/>
            <person name="Groth M."/>
            <person name="Guda C."/>
            <person name="Hadaegh A."/>
            <person name="Iglesias-Rodriguez M.D."/>
            <person name="Jenkins J."/>
            <person name="Jones B.M."/>
            <person name="Lawson T."/>
            <person name="Leese F."/>
            <person name="Lindquist E."/>
            <person name="Lobanov A."/>
            <person name="Lomsadze A."/>
            <person name="Malik S.B."/>
            <person name="Marsh M.E."/>
            <person name="Mackinder L."/>
            <person name="Mock T."/>
            <person name="Mueller-Roeber B."/>
            <person name="Pagarete A."/>
            <person name="Parker M."/>
            <person name="Probert I."/>
            <person name="Quesneville H."/>
            <person name="Raines C."/>
            <person name="Rensing S.A."/>
            <person name="Riano-Pachon D.M."/>
            <person name="Richier S."/>
            <person name="Rokitta S."/>
            <person name="Shiraiwa Y."/>
            <person name="Soanes D.M."/>
            <person name="van der Giezen M."/>
            <person name="Wahlund T.M."/>
            <person name="Williams B."/>
            <person name="Wilson W."/>
            <person name="Wolfe G."/>
            <person name="Wurch L.L."/>
        </authorList>
    </citation>
    <scope>NUCLEOTIDE SEQUENCE</scope>
</reference>
<dbReference type="Gene3D" id="3.30.40.10">
    <property type="entry name" value="Zinc/RING finger domain, C3HC4 (zinc finger)"/>
    <property type="match status" value="1"/>
</dbReference>
<dbReference type="STRING" id="2903.R1D5R4"/>
<dbReference type="PROSITE" id="PS50089">
    <property type="entry name" value="ZF_RING_2"/>
    <property type="match status" value="1"/>
</dbReference>
<protein>
    <recommendedName>
        <fullName evidence="3">E3 ubiquitin-protein ligase CHFR</fullName>
    </recommendedName>
</protein>
<comment type="similarity">
    <text evidence="2">Belongs to the CHFR family.</text>
</comment>
<dbReference type="AlphaFoldDB" id="A0A0D3K4P3"/>
<evidence type="ECO:0000256" key="3">
    <source>
        <dbReference type="ARBA" id="ARBA00017908"/>
    </source>
</evidence>
<comment type="subcellular location">
    <subcellularLocation>
        <location evidence="1">Nucleus</location>
    </subcellularLocation>
</comment>
<evidence type="ECO:0000256" key="1">
    <source>
        <dbReference type="ARBA" id="ARBA00004123"/>
    </source>
</evidence>
<feature type="compositionally biased region" description="Low complexity" evidence="9">
    <location>
        <begin position="388"/>
        <end position="404"/>
    </location>
</feature>
<dbReference type="GO" id="GO:0006511">
    <property type="term" value="P:ubiquitin-dependent protein catabolic process"/>
    <property type="evidence" value="ECO:0007669"/>
    <property type="project" value="TreeGrafter"/>
</dbReference>
<organism evidence="13 14">
    <name type="scientific">Emiliania huxleyi (strain CCMP1516)</name>
    <dbReference type="NCBI Taxonomy" id="280463"/>
    <lineage>
        <taxon>Eukaryota</taxon>
        <taxon>Haptista</taxon>
        <taxon>Haptophyta</taxon>
        <taxon>Prymnesiophyceae</taxon>
        <taxon>Isochrysidales</taxon>
        <taxon>Noelaerhabdaceae</taxon>
        <taxon>Emiliania</taxon>
    </lineage>
</organism>
<dbReference type="GO" id="GO:0003677">
    <property type="term" value="F:DNA binding"/>
    <property type="evidence" value="ECO:0007669"/>
    <property type="project" value="InterPro"/>
</dbReference>
<feature type="domain" description="PARP-type" evidence="11">
    <location>
        <begin position="306"/>
        <end position="344"/>
    </location>
</feature>
<feature type="domain" description="FHA" evidence="10">
    <location>
        <begin position="32"/>
        <end position="85"/>
    </location>
</feature>
<dbReference type="InterPro" id="IPR013083">
    <property type="entry name" value="Znf_RING/FYVE/PHD"/>
</dbReference>
<evidence type="ECO:0000259" key="12">
    <source>
        <dbReference type="PROSITE" id="PS50089"/>
    </source>
</evidence>
<dbReference type="SUPFAM" id="SSF49879">
    <property type="entry name" value="SMAD/FHA domain"/>
    <property type="match status" value="1"/>
</dbReference>
<dbReference type="InterPro" id="IPR052256">
    <property type="entry name" value="E3_ubiquitin-ligase_CHFR"/>
</dbReference>
<evidence type="ECO:0000259" key="11">
    <source>
        <dbReference type="PROSITE" id="PS50064"/>
    </source>
</evidence>
<evidence type="ECO:0000256" key="9">
    <source>
        <dbReference type="SAM" id="MobiDB-lite"/>
    </source>
</evidence>
<dbReference type="InterPro" id="IPR008984">
    <property type="entry name" value="SMAD_FHA_dom_sf"/>
</dbReference>
<keyword evidence="6" id="KW-0862">Zinc</keyword>
<dbReference type="PANTHER" id="PTHR16079:SF4">
    <property type="entry name" value="E3 UBIQUITIN-PROTEIN LIGASE CHFR"/>
    <property type="match status" value="1"/>
</dbReference>
<dbReference type="KEGG" id="ehx:EMIHUDRAFT_113129"/>
<dbReference type="PROSITE" id="PS00518">
    <property type="entry name" value="ZF_RING_1"/>
    <property type="match status" value="1"/>
</dbReference>
<evidence type="ECO:0000256" key="4">
    <source>
        <dbReference type="ARBA" id="ARBA00022723"/>
    </source>
</evidence>
<dbReference type="InterPro" id="IPR036957">
    <property type="entry name" value="Znf_PARP_sf"/>
</dbReference>
<accession>A0A0D3K4P3</accession>
<dbReference type="GO" id="GO:0005634">
    <property type="term" value="C:nucleus"/>
    <property type="evidence" value="ECO:0007669"/>
    <property type="project" value="UniProtKB-SubCell"/>
</dbReference>
<evidence type="ECO:0000256" key="8">
    <source>
        <dbReference type="PROSITE-ProRule" id="PRU00175"/>
    </source>
</evidence>
<feature type="domain" description="RING-type" evidence="12">
    <location>
        <begin position="187"/>
        <end position="225"/>
    </location>
</feature>
<evidence type="ECO:0000313" key="14">
    <source>
        <dbReference type="Proteomes" id="UP000013827"/>
    </source>
</evidence>
<keyword evidence="7" id="KW-0539">Nucleus</keyword>
<dbReference type="HOGENOM" id="CLU_644712_0_0_1"/>
<dbReference type="SUPFAM" id="SSF57716">
    <property type="entry name" value="Glucocorticoid receptor-like (DNA-binding domain)"/>
    <property type="match status" value="1"/>
</dbReference>
<dbReference type="GO" id="GO:0016567">
    <property type="term" value="P:protein ubiquitination"/>
    <property type="evidence" value="ECO:0007669"/>
    <property type="project" value="TreeGrafter"/>
</dbReference>
<dbReference type="InterPro" id="IPR017907">
    <property type="entry name" value="Znf_RING_CS"/>
</dbReference>
<dbReference type="EnsemblProtists" id="EOD30728">
    <property type="protein sequence ID" value="EOD30728"/>
    <property type="gene ID" value="EMIHUDRAFT_113129"/>
</dbReference>
<name>A0A0D3K4P3_EMIH1</name>
<dbReference type="SUPFAM" id="SSF57850">
    <property type="entry name" value="RING/U-box"/>
    <property type="match status" value="1"/>
</dbReference>
<dbReference type="PROSITE" id="PS50006">
    <property type="entry name" value="FHA_DOMAIN"/>
    <property type="match status" value="1"/>
</dbReference>
<dbReference type="InterPro" id="IPR001841">
    <property type="entry name" value="Znf_RING"/>
</dbReference>
<dbReference type="SMART" id="SM00184">
    <property type="entry name" value="RING"/>
    <property type="match status" value="1"/>
</dbReference>
<dbReference type="GeneID" id="17276002"/>
<dbReference type="RefSeq" id="XP_005783157.1">
    <property type="nucleotide sequence ID" value="XM_005783100.1"/>
</dbReference>
<dbReference type="Gene3D" id="3.30.1740.10">
    <property type="entry name" value="Zinc finger, PARP-type"/>
    <property type="match status" value="1"/>
</dbReference>